<organism evidence="6 7">
    <name type="scientific">Flagellimonas eckloniae</name>
    <dbReference type="NCBI Taxonomy" id="346185"/>
    <lineage>
        <taxon>Bacteria</taxon>
        <taxon>Pseudomonadati</taxon>
        <taxon>Bacteroidota</taxon>
        <taxon>Flavobacteriia</taxon>
        <taxon>Flavobacteriales</taxon>
        <taxon>Flavobacteriaceae</taxon>
        <taxon>Flagellimonas</taxon>
    </lineage>
</organism>
<feature type="domain" description="ATP-grasp" evidence="5">
    <location>
        <begin position="126"/>
        <end position="305"/>
    </location>
</feature>
<comment type="caution">
    <text evidence="6">The sequence shown here is derived from an EMBL/GenBank/DDBJ whole genome shotgun (WGS) entry which is preliminary data.</text>
</comment>
<evidence type="ECO:0000259" key="5">
    <source>
        <dbReference type="PROSITE" id="PS50975"/>
    </source>
</evidence>
<dbReference type="Gene3D" id="3.40.50.20">
    <property type="match status" value="1"/>
</dbReference>
<dbReference type="Proteomes" id="UP000050827">
    <property type="component" value="Unassembled WGS sequence"/>
</dbReference>
<dbReference type="GO" id="GO:0016874">
    <property type="term" value="F:ligase activity"/>
    <property type="evidence" value="ECO:0007669"/>
    <property type="project" value="UniProtKB-KW"/>
</dbReference>
<evidence type="ECO:0000256" key="1">
    <source>
        <dbReference type="ARBA" id="ARBA00022598"/>
    </source>
</evidence>
<dbReference type="RefSeq" id="WP_055394884.1">
    <property type="nucleotide sequence ID" value="NZ_LCTZ01000002.1"/>
</dbReference>
<evidence type="ECO:0000256" key="2">
    <source>
        <dbReference type="ARBA" id="ARBA00022741"/>
    </source>
</evidence>
<protein>
    <recommendedName>
        <fullName evidence="5">ATP-grasp domain-containing protein</fullName>
    </recommendedName>
</protein>
<sequence>MTKVFMKKNILITGVGGPASIGAISSLQASNQQLHIIGVDANPYAYGFNISNEAYVVPYANDPTYIDEIIEIIKAESVDVLIPNTDEEVVSVLKSINRLNDLVNMFLPSLDAAEIVNNKAKTYEFFSQPSFSEINTPRFSYITKELVIENIFDYPMIVKRMVSRGGRGVYKVDSEIDYKYAINKEKNKEGSYQAIVCEYLPNEEYQVTVLTNYNGEALAIAGYEKVIYRCGNSQVARTIYDFSMFEMAEKAIKKLGYVGISCIDFKRDPEGKLFLNEINPRMSSGIDLFTKAGFNFPLAYLNLILGKEIVVDDKYKVCESDYILTRSYNDFVISPK</sequence>
<dbReference type="GO" id="GO:0005829">
    <property type="term" value="C:cytosol"/>
    <property type="evidence" value="ECO:0007669"/>
    <property type="project" value="TreeGrafter"/>
</dbReference>
<dbReference type="GO" id="GO:0005524">
    <property type="term" value="F:ATP binding"/>
    <property type="evidence" value="ECO:0007669"/>
    <property type="project" value="UniProtKB-UniRule"/>
</dbReference>
<keyword evidence="3 4" id="KW-0067">ATP-binding</keyword>
<keyword evidence="2 4" id="KW-0547">Nucleotide-binding</keyword>
<dbReference type="PROSITE" id="PS50975">
    <property type="entry name" value="ATP_GRASP"/>
    <property type="match status" value="1"/>
</dbReference>
<name>A0A0Q1H979_9FLAO</name>
<reference evidence="6 7" key="1">
    <citation type="submission" date="2015-04" db="EMBL/GenBank/DDBJ databases">
        <title>Complete genome of flavobacterium.</title>
        <authorList>
            <person name="Kwon Y.M."/>
            <person name="Kim S.-J."/>
        </authorList>
    </citation>
    <scope>NUCLEOTIDE SEQUENCE [LARGE SCALE GENOMIC DNA]</scope>
    <source>
        <strain evidence="6 7">DK169</strain>
    </source>
</reference>
<dbReference type="GO" id="GO:0046872">
    <property type="term" value="F:metal ion binding"/>
    <property type="evidence" value="ECO:0007669"/>
    <property type="project" value="InterPro"/>
</dbReference>
<dbReference type="PANTHER" id="PTHR43055:SF1">
    <property type="entry name" value="FORMATE-DEPENDENT PHOSPHORIBOSYLGLYCINAMIDE FORMYLTRANSFERASE"/>
    <property type="match status" value="1"/>
</dbReference>
<dbReference type="AlphaFoldDB" id="A0A0Q1H979"/>
<evidence type="ECO:0000313" key="6">
    <source>
        <dbReference type="EMBL" id="KQC30229.1"/>
    </source>
</evidence>
<dbReference type="STRING" id="346185.AAY42_10345"/>
<dbReference type="Pfam" id="PF15632">
    <property type="entry name" value="ATPgrasp_Ter"/>
    <property type="match status" value="1"/>
</dbReference>
<keyword evidence="1" id="KW-0436">Ligase</keyword>
<evidence type="ECO:0000256" key="4">
    <source>
        <dbReference type="PROSITE-ProRule" id="PRU00409"/>
    </source>
</evidence>
<keyword evidence="7" id="KW-1185">Reference proteome</keyword>
<dbReference type="Gene3D" id="3.30.470.20">
    <property type="entry name" value="ATP-grasp fold, B domain"/>
    <property type="match status" value="1"/>
</dbReference>
<gene>
    <name evidence="6" type="ORF">AAY42_10345</name>
</gene>
<dbReference type="SUPFAM" id="SSF56059">
    <property type="entry name" value="Glutathione synthetase ATP-binding domain-like"/>
    <property type="match status" value="1"/>
</dbReference>
<dbReference type="InterPro" id="IPR011761">
    <property type="entry name" value="ATP-grasp"/>
</dbReference>
<dbReference type="EMBL" id="LCTZ01000002">
    <property type="protein sequence ID" value="KQC30229.1"/>
    <property type="molecule type" value="Genomic_DNA"/>
</dbReference>
<dbReference type="OrthoDB" id="9803907at2"/>
<dbReference type="InterPro" id="IPR048764">
    <property type="entry name" value="PylC_N"/>
</dbReference>
<evidence type="ECO:0000256" key="3">
    <source>
        <dbReference type="ARBA" id="ARBA00022840"/>
    </source>
</evidence>
<accession>A0A0Q1H979</accession>
<dbReference type="PANTHER" id="PTHR43055">
    <property type="entry name" value="FORMATE-DEPENDENT PHOSPHORIBOSYLGLYCINAMIDE FORMYLTRANSFERASE"/>
    <property type="match status" value="1"/>
</dbReference>
<dbReference type="Pfam" id="PF21360">
    <property type="entry name" value="PylC-like_N"/>
    <property type="match status" value="1"/>
</dbReference>
<evidence type="ECO:0000313" key="7">
    <source>
        <dbReference type="Proteomes" id="UP000050827"/>
    </source>
</evidence>
<proteinExistence type="predicted"/>